<comment type="caution">
    <text evidence="1">The sequence shown here is derived from an EMBL/GenBank/DDBJ whole genome shotgun (WGS) entry which is preliminary data.</text>
</comment>
<accession>A0ABQ9VYW5</accession>
<name>A0ABQ9VYW5_SAGOE</name>
<gene>
    <name evidence="1" type="ORF">P7K49_008854</name>
</gene>
<feature type="non-terminal residue" evidence="1">
    <location>
        <position position="66"/>
    </location>
</feature>
<dbReference type="EMBL" id="JASSZA010000004">
    <property type="protein sequence ID" value="KAK2114588.1"/>
    <property type="molecule type" value="Genomic_DNA"/>
</dbReference>
<evidence type="ECO:0000313" key="2">
    <source>
        <dbReference type="Proteomes" id="UP001266305"/>
    </source>
</evidence>
<dbReference type="Proteomes" id="UP001266305">
    <property type="component" value="Unassembled WGS sequence"/>
</dbReference>
<evidence type="ECO:0000313" key="1">
    <source>
        <dbReference type="EMBL" id="KAK2114588.1"/>
    </source>
</evidence>
<organism evidence="1 2">
    <name type="scientific">Saguinus oedipus</name>
    <name type="common">Cotton-top tamarin</name>
    <name type="synonym">Oedipomidas oedipus</name>
    <dbReference type="NCBI Taxonomy" id="9490"/>
    <lineage>
        <taxon>Eukaryota</taxon>
        <taxon>Metazoa</taxon>
        <taxon>Chordata</taxon>
        <taxon>Craniata</taxon>
        <taxon>Vertebrata</taxon>
        <taxon>Euteleostomi</taxon>
        <taxon>Mammalia</taxon>
        <taxon>Eutheria</taxon>
        <taxon>Euarchontoglires</taxon>
        <taxon>Primates</taxon>
        <taxon>Haplorrhini</taxon>
        <taxon>Platyrrhini</taxon>
        <taxon>Cebidae</taxon>
        <taxon>Callitrichinae</taxon>
        <taxon>Saguinus</taxon>
    </lineage>
</organism>
<protein>
    <submittedName>
        <fullName evidence="1">Uncharacterized protein</fullName>
    </submittedName>
</protein>
<reference evidence="1 2" key="1">
    <citation type="submission" date="2023-05" db="EMBL/GenBank/DDBJ databases">
        <title>B98-5 Cell Line De Novo Hybrid Assembly: An Optical Mapping Approach.</title>
        <authorList>
            <person name="Kananen K."/>
            <person name="Auerbach J.A."/>
            <person name="Kautto E."/>
            <person name="Blachly J.S."/>
        </authorList>
    </citation>
    <scope>NUCLEOTIDE SEQUENCE [LARGE SCALE GENOMIC DNA]</scope>
    <source>
        <strain evidence="1">B95-8</strain>
        <tissue evidence="1">Cell line</tissue>
    </source>
</reference>
<proteinExistence type="predicted"/>
<feature type="non-terminal residue" evidence="1">
    <location>
        <position position="1"/>
    </location>
</feature>
<keyword evidence="2" id="KW-1185">Reference proteome</keyword>
<sequence length="66" mass="7372">TPHGPPETSVRASELLPIRDHLLESTVNLMADLSAWLEEDLVGATSFTVNDSLELKHTDYKEKQPQ</sequence>